<reference evidence="10 13" key="3">
    <citation type="submission" date="2023-12" db="EMBL/GenBank/DDBJ databases">
        <authorList>
            <person name="Easwaran N."/>
            <person name="Lazarus H.P.S."/>
        </authorList>
    </citation>
    <scope>NUCLEOTIDE SEQUENCE [LARGE SCALE GENOMIC DNA]</scope>
    <source>
        <strain evidence="10 13">VIT-2023</strain>
    </source>
</reference>
<accession>A0A0V8GFJ5</accession>
<dbReference type="InterPro" id="IPR037185">
    <property type="entry name" value="EmrE-like"/>
</dbReference>
<dbReference type="EMBL" id="LDQV01000037">
    <property type="protein sequence ID" value="KTR25464.1"/>
    <property type="molecule type" value="Genomic_DNA"/>
</dbReference>
<feature type="transmembrane region" description="Helical" evidence="7">
    <location>
        <begin position="5"/>
        <end position="22"/>
    </location>
</feature>
<feature type="transmembrane region" description="Helical" evidence="7">
    <location>
        <begin position="83"/>
        <end position="102"/>
    </location>
</feature>
<evidence type="ECO:0000256" key="2">
    <source>
        <dbReference type="ARBA" id="ARBA00022475"/>
    </source>
</evidence>
<keyword evidence="4 7" id="KW-1133">Transmembrane helix</keyword>
<dbReference type="Gene3D" id="1.10.3730.20">
    <property type="match status" value="1"/>
</dbReference>
<dbReference type="InterPro" id="IPR045324">
    <property type="entry name" value="Small_multidrug_res"/>
</dbReference>
<sequence length="109" mass="11354">MAKYWIGIIVAACFEVGWVIGLKHAATPLEWAATIVCIIVSFTVLIKASNHLPVGTVYAVFVGLGTAGTVVTDIVLFDQAASVMKLALIAVLLVGVIGLKLVSGEEKSA</sequence>
<evidence type="ECO:0000313" key="10">
    <source>
        <dbReference type="EMBL" id="MEI4462951.1"/>
    </source>
</evidence>
<comment type="caution">
    <text evidence="8">The sequence shown here is derived from an EMBL/GenBank/DDBJ whole genome shotgun (WGS) entry which is preliminary data.</text>
</comment>
<evidence type="ECO:0000256" key="6">
    <source>
        <dbReference type="RuleBase" id="RU003942"/>
    </source>
</evidence>
<dbReference type="SUPFAM" id="SSF103481">
    <property type="entry name" value="Multidrug resistance efflux transporter EmrE"/>
    <property type="match status" value="1"/>
</dbReference>
<keyword evidence="2" id="KW-1003">Cell membrane</keyword>
<evidence type="ECO:0000256" key="7">
    <source>
        <dbReference type="SAM" id="Phobius"/>
    </source>
</evidence>
<name>A0A0V8GFJ5_9BACL</name>
<dbReference type="RefSeq" id="WP_029340708.1">
    <property type="nucleotide sequence ID" value="NZ_FMYN01000003.1"/>
</dbReference>
<dbReference type="GO" id="GO:0022857">
    <property type="term" value="F:transmembrane transporter activity"/>
    <property type="evidence" value="ECO:0007669"/>
    <property type="project" value="InterPro"/>
</dbReference>
<comment type="subcellular location">
    <subcellularLocation>
        <location evidence="1 6">Cell membrane</location>
        <topology evidence="1 6">Multi-pass membrane protein</topology>
    </subcellularLocation>
</comment>
<dbReference type="PANTHER" id="PTHR30561">
    <property type="entry name" value="SMR FAMILY PROTON-DEPENDENT DRUG EFFLUX TRANSPORTER SUGE"/>
    <property type="match status" value="1"/>
</dbReference>
<keyword evidence="3 6" id="KW-0812">Transmembrane</keyword>
<feature type="transmembrane region" description="Helical" evidence="7">
    <location>
        <begin position="58"/>
        <end position="77"/>
    </location>
</feature>
<evidence type="ECO:0000256" key="5">
    <source>
        <dbReference type="ARBA" id="ARBA00023136"/>
    </source>
</evidence>
<evidence type="ECO:0000256" key="3">
    <source>
        <dbReference type="ARBA" id="ARBA00022692"/>
    </source>
</evidence>
<comment type="similarity">
    <text evidence="6">Belongs to the drug/metabolite transporter (DMT) superfamily. Small multidrug resistance (SMR) (TC 2.A.7.1) family.</text>
</comment>
<dbReference type="Pfam" id="PF00893">
    <property type="entry name" value="Multi_Drug_Res"/>
    <property type="match status" value="1"/>
</dbReference>
<dbReference type="GeneID" id="90837508"/>
<keyword evidence="5 7" id="KW-0472">Membrane</keyword>
<dbReference type="EMBL" id="LNQL01000003">
    <property type="protein sequence ID" value="KSU48922.1"/>
    <property type="molecule type" value="Genomic_DNA"/>
</dbReference>
<dbReference type="PANTHER" id="PTHR30561:SF7">
    <property type="entry name" value="GUANIDINIUM EFFLUX SYSTEM SUBUNIT GDNC-RELATED"/>
    <property type="match status" value="1"/>
</dbReference>
<evidence type="ECO:0000256" key="4">
    <source>
        <dbReference type="ARBA" id="ARBA00022989"/>
    </source>
</evidence>
<evidence type="ECO:0000256" key="1">
    <source>
        <dbReference type="ARBA" id="ARBA00004651"/>
    </source>
</evidence>
<evidence type="ECO:0000313" key="12">
    <source>
        <dbReference type="Proteomes" id="UP000072605"/>
    </source>
</evidence>
<protein>
    <submittedName>
        <fullName evidence="10">Multidrug efflux SMR transporter</fullName>
    </submittedName>
    <submittedName>
        <fullName evidence="8">Multidrug resistance protein SMR</fullName>
    </submittedName>
</protein>
<proteinExistence type="inferred from homology"/>
<dbReference type="GO" id="GO:0005886">
    <property type="term" value="C:plasma membrane"/>
    <property type="evidence" value="ECO:0007669"/>
    <property type="project" value="UniProtKB-SubCell"/>
</dbReference>
<dbReference type="Proteomes" id="UP000053797">
    <property type="component" value="Unassembled WGS sequence"/>
</dbReference>
<dbReference type="InterPro" id="IPR000390">
    <property type="entry name" value="Small_drug/metabolite_transptr"/>
</dbReference>
<dbReference type="Proteomes" id="UP001387110">
    <property type="component" value="Unassembled WGS sequence"/>
</dbReference>
<evidence type="ECO:0000313" key="11">
    <source>
        <dbReference type="Proteomes" id="UP000053797"/>
    </source>
</evidence>
<evidence type="ECO:0000313" key="9">
    <source>
        <dbReference type="EMBL" id="KTR25464.1"/>
    </source>
</evidence>
<reference evidence="9 12" key="2">
    <citation type="journal article" date="2016" name="Front. Microbiol.">
        <title>Genomic Resource of Rice Seed Associated Bacteria.</title>
        <authorList>
            <person name="Midha S."/>
            <person name="Bansal K."/>
            <person name="Sharma S."/>
            <person name="Kumar N."/>
            <person name="Patil P.P."/>
            <person name="Chaudhry V."/>
            <person name="Patil P.B."/>
        </authorList>
    </citation>
    <scope>NUCLEOTIDE SEQUENCE [LARGE SCALE GENOMIC DNA]</scope>
    <source>
        <strain evidence="9 12">RSA11</strain>
    </source>
</reference>
<dbReference type="Proteomes" id="UP000072605">
    <property type="component" value="Unassembled WGS sequence"/>
</dbReference>
<dbReference type="AlphaFoldDB" id="A0A0V8GFJ5"/>
<gene>
    <name evidence="8" type="ORF">AS033_11390</name>
    <name evidence="9" type="ORF">RSA11_15225</name>
    <name evidence="10" type="ORF">SZL87_10985</name>
</gene>
<dbReference type="EMBL" id="JBAWKY010000003">
    <property type="protein sequence ID" value="MEI4462951.1"/>
    <property type="molecule type" value="Genomic_DNA"/>
</dbReference>
<feature type="transmembrane region" description="Helical" evidence="7">
    <location>
        <begin position="28"/>
        <end position="46"/>
    </location>
</feature>
<reference evidence="8 11" key="1">
    <citation type="journal article" date="2015" name="Int. J. Syst. Evol. Microbiol.">
        <title>Exiguobacterium enclense sp. nov., isolated from sediment.</title>
        <authorList>
            <person name="Dastager S.G."/>
            <person name="Mawlankar R."/>
            <person name="Sonalkar V.V."/>
            <person name="Thorat M.N."/>
            <person name="Mual P."/>
            <person name="Verma A."/>
            <person name="Krishnamurthi S."/>
            <person name="Tang S.K."/>
            <person name="Li W.J."/>
        </authorList>
    </citation>
    <scope>NUCLEOTIDE SEQUENCE [LARGE SCALE GENOMIC DNA]</scope>
    <source>
        <strain evidence="8 11">NIO-1109</strain>
    </source>
</reference>
<evidence type="ECO:0000313" key="13">
    <source>
        <dbReference type="Proteomes" id="UP001387110"/>
    </source>
</evidence>
<evidence type="ECO:0000313" key="8">
    <source>
        <dbReference type="EMBL" id="KSU48922.1"/>
    </source>
</evidence>
<dbReference type="OrthoDB" id="2168659at2"/>
<keyword evidence="13" id="KW-1185">Reference proteome</keyword>
<organism evidence="8 11">
    <name type="scientific">Exiguobacterium indicum</name>
    <dbReference type="NCBI Taxonomy" id="296995"/>
    <lineage>
        <taxon>Bacteria</taxon>
        <taxon>Bacillati</taxon>
        <taxon>Bacillota</taxon>
        <taxon>Bacilli</taxon>
        <taxon>Bacillales</taxon>
        <taxon>Bacillales Family XII. Incertae Sedis</taxon>
        <taxon>Exiguobacterium</taxon>
    </lineage>
</organism>